<sequence length="202" mass="22627">MTVPLPLPKRPKRSNFKLVPNSQIHLNKANNATEVYDLEGAYWEFEIELANVPEREALALDAFIASLRGQVGTFTLFDYRREQLDKDFTGYVRGENQDGNTLVIDGLPLNQTLLVAGERMQVGVGQNTELKILTSDLVSDSLGRATVVFESPLRKIPADNTLITFKQPRGLFRLADNNQGIDSAEYKKGIVTSWKIKGREAF</sequence>
<proteinExistence type="predicted"/>
<evidence type="ECO:0000313" key="1">
    <source>
        <dbReference type="EMBL" id="GGF00861.1"/>
    </source>
</evidence>
<keyword evidence="2" id="KW-1185">Reference proteome</keyword>
<evidence type="ECO:0000313" key="2">
    <source>
        <dbReference type="Proteomes" id="UP000638462"/>
    </source>
</evidence>
<reference evidence="2" key="1">
    <citation type="journal article" date="2019" name="Int. J. Syst. Evol. Microbiol.">
        <title>The Global Catalogue of Microorganisms (GCM) 10K type strain sequencing project: providing services to taxonomists for standard genome sequencing and annotation.</title>
        <authorList>
            <consortium name="The Broad Institute Genomics Platform"/>
            <consortium name="The Broad Institute Genome Sequencing Center for Infectious Disease"/>
            <person name="Wu L."/>
            <person name="Ma J."/>
        </authorList>
    </citation>
    <scope>NUCLEOTIDE SEQUENCE [LARGE SCALE GENOMIC DNA]</scope>
    <source>
        <strain evidence="2">CGMCC 1.15394</strain>
    </source>
</reference>
<accession>A0ABQ1TS69</accession>
<protein>
    <submittedName>
        <fullName evidence="1">Uncharacterized protein</fullName>
    </submittedName>
</protein>
<organism evidence="1 2">
    <name type="scientific">Pseudoalteromonas gelatinilytica</name>
    <dbReference type="NCBI Taxonomy" id="1703256"/>
    <lineage>
        <taxon>Bacteria</taxon>
        <taxon>Pseudomonadati</taxon>
        <taxon>Pseudomonadota</taxon>
        <taxon>Gammaproteobacteria</taxon>
        <taxon>Alteromonadales</taxon>
        <taxon>Pseudoalteromonadaceae</taxon>
        <taxon>Pseudoalteromonas</taxon>
    </lineage>
</organism>
<dbReference type="EMBL" id="BMIT01000010">
    <property type="protein sequence ID" value="GGF00861.1"/>
    <property type="molecule type" value="Genomic_DNA"/>
</dbReference>
<dbReference type="Proteomes" id="UP000638462">
    <property type="component" value="Unassembled WGS sequence"/>
</dbReference>
<dbReference type="RefSeq" id="WP_229677629.1">
    <property type="nucleotide sequence ID" value="NZ_BMIT01000010.1"/>
</dbReference>
<name>A0ABQ1TS69_9GAMM</name>
<gene>
    <name evidence="1" type="ORF">GCM10008027_27200</name>
</gene>
<comment type="caution">
    <text evidence="1">The sequence shown here is derived from an EMBL/GenBank/DDBJ whole genome shotgun (WGS) entry which is preliminary data.</text>
</comment>